<evidence type="ECO:0000313" key="3">
    <source>
        <dbReference type="Proteomes" id="UP000093069"/>
    </source>
</evidence>
<dbReference type="EMBL" id="CP015193">
    <property type="protein sequence ID" value="ASJ17225.1"/>
    <property type="molecule type" value="Genomic_DNA"/>
</dbReference>
<evidence type="ECO:0000313" key="2">
    <source>
        <dbReference type="EMBL" id="CUX77841.1"/>
    </source>
</evidence>
<reference evidence="1 4" key="3">
    <citation type="submission" date="2016-04" db="EMBL/GenBank/DDBJ databases">
        <title>Complete genome sequence of Thermococcus chitonophagus type strain GC74.</title>
        <authorList>
            <person name="Oger P.M."/>
        </authorList>
    </citation>
    <scope>NUCLEOTIDE SEQUENCE [LARGE SCALE GENOMIC DNA]</scope>
    <source>
        <strain evidence="1 4">GC74</strain>
    </source>
</reference>
<keyword evidence="4" id="KW-1185">Reference proteome</keyword>
<evidence type="ECO:0000313" key="1">
    <source>
        <dbReference type="EMBL" id="ASJ17225.1"/>
    </source>
</evidence>
<accession>A0A160VVM0</accession>
<dbReference type="Proteomes" id="UP000250189">
    <property type="component" value="Chromosome"/>
</dbReference>
<name>A0A160VVM0_9EURY</name>
<dbReference type="AlphaFoldDB" id="A0A160VVM0"/>
<proteinExistence type="predicted"/>
<reference evidence="3" key="2">
    <citation type="submission" date="2016-01" db="EMBL/GenBank/DDBJ databases">
        <authorList>
            <person name="Vorgias C.E."/>
        </authorList>
    </citation>
    <scope>NUCLEOTIDE SEQUENCE [LARGE SCALE GENOMIC DNA]</scope>
</reference>
<dbReference type="EMBL" id="LN999010">
    <property type="protein sequence ID" value="CUX77841.1"/>
    <property type="molecule type" value="Genomic_DNA"/>
</dbReference>
<evidence type="ECO:0000313" key="4">
    <source>
        <dbReference type="Proteomes" id="UP000250189"/>
    </source>
</evidence>
<organism evidence="2 3">
    <name type="scientific">Thermococcus chitonophagus</name>
    <dbReference type="NCBI Taxonomy" id="54262"/>
    <lineage>
        <taxon>Archaea</taxon>
        <taxon>Methanobacteriati</taxon>
        <taxon>Methanobacteriota</taxon>
        <taxon>Thermococci</taxon>
        <taxon>Thermococcales</taxon>
        <taxon>Thermococcaceae</taxon>
        <taxon>Thermococcus</taxon>
    </lineage>
</organism>
<reference evidence="2" key="1">
    <citation type="submission" date="2016-01" db="EMBL/GenBank/DDBJ databases">
        <authorList>
            <person name="Oliw E.H."/>
        </authorList>
    </citation>
    <scope>NUCLEOTIDE SEQUENCE</scope>
    <source>
        <strain evidence="2">1</strain>
    </source>
</reference>
<dbReference type="RefSeq" id="WP_068577448.1">
    <property type="nucleotide sequence ID" value="NZ_CP015193.1"/>
</dbReference>
<dbReference type="KEGG" id="tch:CHITON_1062"/>
<gene>
    <name evidence="1" type="ORF">A3L04_09175</name>
    <name evidence="2" type="ORF">CHITON_1062</name>
</gene>
<dbReference type="GeneID" id="33322750"/>
<protein>
    <submittedName>
        <fullName evidence="2">Uncharacterized protein</fullName>
    </submittedName>
</protein>
<sequence length="65" mass="7341">MKRVNVRTTYGIRLISSGLELLIQGLGEKKKKKTKAPPGEVPKEVVIEYEKAKPLIITNRTITTY</sequence>
<dbReference type="Proteomes" id="UP000093069">
    <property type="component" value="Chromosome I"/>
</dbReference>